<evidence type="ECO:0000313" key="3">
    <source>
        <dbReference type="Proteomes" id="UP000301475"/>
    </source>
</evidence>
<keyword evidence="1" id="KW-1133">Transmembrane helix</keyword>
<organism evidence="2 3">
    <name type="scientific">Ruminococcus bovis</name>
    <dbReference type="NCBI Taxonomy" id="2564099"/>
    <lineage>
        <taxon>Bacteria</taxon>
        <taxon>Bacillati</taxon>
        <taxon>Bacillota</taxon>
        <taxon>Clostridia</taxon>
        <taxon>Eubacteriales</taxon>
        <taxon>Oscillospiraceae</taxon>
        <taxon>Ruminococcus</taxon>
    </lineage>
</organism>
<feature type="transmembrane region" description="Helical" evidence="1">
    <location>
        <begin position="12"/>
        <end position="32"/>
    </location>
</feature>
<sequence length="182" mass="20299">MDTLKKKNNLFIPFIVAVIGSALMILTIFLPYTSATKEFAERIDSYPEAVAYSNTDIKASDVKNVSMVQYASMYSSNSKEILHQSSVGIIYVVIVVGIGIFSLLSLIFALLKKPIPLIISDVLAFGVFTFLGWDFRDRGLMRSAYNWGIGYYLFYIGIVMALVGAVLLIMTKKKGKKQLQEN</sequence>
<dbReference type="Proteomes" id="UP000301475">
    <property type="component" value="Chromosome"/>
</dbReference>
<protein>
    <submittedName>
        <fullName evidence="2">Uncharacterized protein</fullName>
    </submittedName>
</protein>
<evidence type="ECO:0000256" key="1">
    <source>
        <dbReference type="SAM" id="Phobius"/>
    </source>
</evidence>
<feature type="transmembrane region" description="Helical" evidence="1">
    <location>
        <begin position="115"/>
        <end position="133"/>
    </location>
</feature>
<keyword evidence="1" id="KW-0472">Membrane</keyword>
<feature type="transmembrane region" description="Helical" evidence="1">
    <location>
        <begin position="88"/>
        <end position="108"/>
    </location>
</feature>
<dbReference type="OrthoDB" id="3239487at2"/>
<proteinExistence type="predicted"/>
<feature type="transmembrane region" description="Helical" evidence="1">
    <location>
        <begin position="149"/>
        <end position="170"/>
    </location>
</feature>
<keyword evidence="1" id="KW-0812">Transmembrane</keyword>
<evidence type="ECO:0000313" key="2">
    <source>
        <dbReference type="EMBL" id="QCT06626.1"/>
    </source>
</evidence>
<keyword evidence="3" id="KW-1185">Reference proteome</keyword>
<dbReference type="RefSeq" id="WP_138156685.1">
    <property type="nucleotide sequence ID" value="NZ_CP039381.1"/>
</dbReference>
<reference evidence="2 3" key="1">
    <citation type="submission" date="2019-04" db="EMBL/GenBank/DDBJ databases">
        <authorList>
            <person name="Embree M."/>
            <person name="Gaffney J.R."/>
        </authorList>
    </citation>
    <scope>NUCLEOTIDE SEQUENCE [LARGE SCALE GENOMIC DNA]</scope>
    <source>
        <strain evidence="2 3">JE7A12</strain>
    </source>
</reference>
<dbReference type="KEGG" id="ruj:E5Z56_04275"/>
<gene>
    <name evidence="2" type="ORF">E5Z56_04275</name>
</gene>
<dbReference type="AlphaFoldDB" id="A0A4P8XUB7"/>
<name>A0A4P8XUB7_9FIRM</name>
<accession>A0A4P8XUB7</accession>
<dbReference type="EMBL" id="CP039381">
    <property type="protein sequence ID" value="QCT06626.1"/>
    <property type="molecule type" value="Genomic_DNA"/>
</dbReference>